<dbReference type="InterPro" id="IPR035965">
    <property type="entry name" value="PAS-like_dom_sf"/>
</dbReference>
<feature type="active site" evidence="2">
    <location>
        <position position="16"/>
    </location>
</feature>
<sequence>MSARANHTLVVGIGASAGGLEAVSELIRHLDARIPACFVVLQHLSPSHKSMMPEILSRETDLPVIGLQRATKPREGTIYVVPANSNAIFRDGRIELTPVTPEVSPKPSINQFFTTLAKEMHDLAIGVVLSGTGSDGTAGLRAIQAEGGVTIAQKPETAKYPGMPQSAIDAGCANMVLSPKDIAKQMPNIVTIHTDTSETIAENQMRQIVAMLSEAMNMDFSGYKSGTMQRRIRRRVVASCAGRVSDYIKLISEQPDELSALASEILISVTAFFRDKEAFESFNQSLLQHLEENPEKNDLRVWVAGCATGEEAYSVAMLIAEATAKHNRPLQVQVFATDLDEEALHVARRGVYSIGALAEVPSRMIEKYFKQTSQHLEITKKIRDMVVFARHNLVTDPPFMRVDFVTCRNVLIYFEPKLQRKVLQRFHFALASHGMLFLGRSESIAQAEELFHVVNRRDRLYGKSEQTTASVINTKTSRQLPDQTVENSPTKNNFALLQQLLLQMRSAMVICRRDGTVIRSLGDVGRFFNEKKLNNANAGIAGAVIKPFKDELVSLMNELDWDGSGVFGSVQAIKGEYWQFLLIPVYEESQLHLAVVVLPAFLPSAKTQAEVLLSGDEVKDSVLRDELNATREQLQTMLEEMATSNEEMQSLNEETQASNEELQATNEELEAANEELQATNEELISLNQELNVKTAELVALNDEYEHVYDALEFPLLVLDAQGKLLRFNAQAQRLLNLRGHSIGRDFAKLKLPSYLSHDTNTLFEKAFTESDTQSTVVRDGDTVVQVTVTPGLNNAGEVYAVLVTLVDVTDITHAQQQLRESQQQLSQIMANTTIILAMKDLSGKYSYVNPRFVEAFQCGEDRVLEQTDFDVFAHDFASSVWEHDLRAVRTRKPQICEHSYTDSEGNTRIYRMVHQALTNDKGKAYALINEAEDITLRKKAEQQLQIAARVYEQAGEAIVVMDENALIQTVNSAFEKLTGRSEEQAKDTCFWNLLRLGREHDGPDNLRSQLETEGFWQGEVAIGRSETDSLAVWLTVNRIQAGDSEQLAFVAVFADISNLKESQRKAEYLATHDSLTGLPNRTLFHDRLEHAIELGKRHHTEVGLLFIDLDNFKNLNDTLGHDAGDDLLIQAAERLKTVARETDTVARLGGDEFTVVIADCTMAAAERIARQTLDVMSQPFVVSRRKHFMSASIGIAFFPTDGLDTTTLVKAADTAMYRAKENGRNRYEVYKEELQSQLMRHASMENALREALQKEQLYLEYQPKFSVQNPNQIIGAEALLRWKDPKLGQVSPADFIAVAEQSNLIVDVDFYVATALIRQLARWQKDGIDYPVMALNVSPKSFQHESYVDLILRLLDQYQVKSLMIQLELTERTLVSQRNSELGNIERLRNAGIQLSIDDFGTGYSSMSYLKRLPLAELKIDKSFVDGLGLENNDEAISRAILAMARALDIRTVAEGVETKQQLKWLQQEGCDYAQGYYLARPLSTENFVKRLQQGSQHEC</sequence>
<dbReference type="PROSITE" id="PS50113">
    <property type="entry name" value="PAC"/>
    <property type="match status" value="2"/>
</dbReference>
<keyword evidence="2" id="KW-0378">Hydrolase</keyword>
<dbReference type="Pfam" id="PF01739">
    <property type="entry name" value="CheR"/>
    <property type="match status" value="1"/>
</dbReference>
<dbReference type="InterPro" id="IPR000014">
    <property type="entry name" value="PAS"/>
</dbReference>
<dbReference type="SMART" id="SM00138">
    <property type="entry name" value="MeTrc"/>
    <property type="match status" value="1"/>
</dbReference>
<dbReference type="Gene3D" id="3.40.50.180">
    <property type="entry name" value="Methylesterase CheB, C-terminal domain"/>
    <property type="match status" value="1"/>
</dbReference>
<feature type="domain" description="GGDEF" evidence="9">
    <location>
        <begin position="1100"/>
        <end position="1232"/>
    </location>
</feature>
<dbReference type="GO" id="GO:0006355">
    <property type="term" value="P:regulation of DNA-templated transcription"/>
    <property type="evidence" value="ECO:0007669"/>
    <property type="project" value="InterPro"/>
</dbReference>
<dbReference type="NCBIfam" id="TIGR00254">
    <property type="entry name" value="GGDEF"/>
    <property type="match status" value="1"/>
</dbReference>
<dbReference type="PROSITE" id="PS50122">
    <property type="entry name" value="CHEB"/>
    <property type="match status" value="1"/>
</dbReference>
<name>A0A0K6H445_9GAMM</name>
<keyword evidence="3" id="KW-0175">Coiled coil</keyword>
<comment type="cofactor">
    <cofactor evidence="1">
        <name>Mg(2+)</name>
        <dbReference type="ChEBI" id="CHEBI:18420"/>
    </cofactor>
</comment>
<dbReference type="SMART" id="SM00267">
    <property type="entry name" value="GGDEF"/>
    <property type="match status" value="1"/>
</dbReference>
<dbReference type="GO" id="GO:0005737">
    <property type="term" value="C:cytoplasm"/>
    <property type="evidence" value="ECO:0007669"/>
    <property type="project" value="InterPro"/>
</dbReference>
<dbReference type="InterPro" id="IPR013767">
    <property type="entry name" value="PAS_fold"/>
</dbReference>
<evidence type="ECO:0000259" key="5">
    <source>
        <dbReference type="PROSITE" id="PS50113"/>
    </source>
</evidence>
<dbReference type="InterPro" id="IPR043128">
    <property type="entry name" value="Rev_trsase/Diguanyl_cyclase"/>
</dbReference>
<dbReference type="Gene3D" id="3.20.20.450">
    <property type="entry name" value="EAL domain"/>
    <property type="match status" value="1"/>
</dbReference>
<evidence type="ECO:0000313" key="10">
    <source>
        <dbReference type="EMBL" id="CUA85763.1"/>
    </source>
</evidence>
<dbReference type="Pfam" id="PF03705">
    <property type="entry name" value="CheR_N"/>
    <property type="match status" value="1"/>
</dbReference>
<dbReference type="Gene3D" id="3.30.70.270">
    <property type="match status" value="1"/>
</dbReference>
<dbReference type="InterPro" id="IPR035909">
    <property type="entry name" value="CheB_C"/>
</dbReference>
<dbReference type="RefSeq" id="WP_055438972.1">
    <property type="nucleotide sequence ID" value="NZ_CYHB01000003.1"/>
</dbReference>
<dbReference type="PROSITE" id="PS50123">
    <property type="entry name" value="CHER"/>
    <property type="match status" value="1"/>
</dbReference>
<dbReference type="GO" id="GO:0008984">
    <property type="term" value="F:protein-glutamate methylesterase activity"/>
    <property type="evidence" value="ECO:0007669"/>
    <property type="project" value="InterPro"/>
</dbReference>
<feature type="domain" description="CheB-type methylesterase" evidence="6">
    <location>
        <begin position="10"/>
        <end position="193"/>
    </location>
</feature>
<dbReference type="PROSITE" id="PS50112">
    <property type="entry name" value="PAS"/>
    <property type="match status" value="1"/>
</dbReference>
<evidence type="ECO:0000313" key="11">
    <source>
        <dbReference type="Proteomes" id="UP000182598"/>
    </source>
</evidence>
<evidence type="ECO:0000259" key="6">
    <source>
        <dbReference type="PROSITE" id="PS50122"/>
    </source>
</evidence>
<dbReference type="Pfam" id="PF00563">
    <property type="entry name" value="EAL"/>
    <property type="match status" value="1"/>
</dbReference>
<feature type="domain" description="PAS" evidence="4">
    <location>
        <begin position="943"/>
        <end position="984"/>
    </location>
</feature>
<evidence type="ECO:0000259" key="7">
    <source>
        <dbReference type="PROSITE" id="PS50123"/>
    </source>
</evidence>
<protein>
    <submittedName>
        <fullName evidence="10">PAS domain S-box/diguanylate cyclase (GGDEF) domain</fullName>
    </submittedName>
</protein>
<dbReference type="Pfam" id="PF13596">
    <property type="entry name" value="PAS_10"/>
    <property type="match status" value="1"/>
</dbReference>
<organism evidence="10 11">
    <name type="scientific">Pseudidiomarina woesei</name>
    <dbReference type="NCBI Taxonomy" id="1381080"/>
    <lineage>
        <taxon>Bacteria</taxon>
        <taxon>Pseudomonadati</taxon>
        <taxon>Pseudomonadota</taxon>
        <taxon>Gammaproteobacteria</taxon>
        <taxon>Alteromonadales</taxon>
        <taxon>Idiomarinaceae</taxon>
        <taxon>Pseudidiomarina</taxon>
    </lineage>
</organism>
<feature type="active site" evidence="2">
    <location>
        <position position="43"/>
    </location>
</feature>
<dbReference type="PROSITE" id="PS50883">
    <property type="entry name" value="EAL"/>
    <property type="match status" value="1"/>
</dbReference>
<dbReference type="PROSITE" id="PS50887">
    <property type="entry name" value="GGDEF"/>
    <property type="match status" value="1"/>
</dbReference>
<dbReference type="CDD" id="cd01949">
    <property type="entry name" value="GGDEF"/>
    <property type="match status" value="1"/>
</dbReference>
<dbReference type="GO" id="GO:0008757">
    <property type="term" value="F:S-adenosylmethionine-dependent methyltransferase activity"/>
    <property type="evidence" value="ECO:0007669"/>
    <property type="project" value="InterPro"/>
</dbReference>
<evidence type="ECO:0000259" key="8">
    <source>
        <dbReference type="PROSITE" id="PS50883"/>
    </source>
</evidence>
<dbReference type="SUPFAM" id="SSF55785">
    <property type="entry name" value="PYP-like sensor domain (PAS domain)"/>
    <property type="match status" value="3"/>
</dbReference>
<dbReference type="PRINTS" id="PR00996">
    <property type="entry name" value="CHERMTFRASE"/>
</dbReference>
<keyword evidence="11" id="KW-1185">Reference proteome</keyword>
<evidence type="ECO:0000256" key="3">
    <source>
        <dbReference type="SAM" id="Coils"/>
    </source>
</evidence>
<dbReference type="SUPFAM" id="SSF52738">
    <property type="entry name" value="Methylesterase CheB, C-terminal domain"/>
    <property type="match status" value="1"/>
</dbReference>
<evidence type="ECO:0000259" key="4">
    <source>
        <dbReference type="PROSITE" id="PS50112"/>
    </source>
</evidence>
<dbReference type="CDD" id="cd01948">
    <property type="entry name" value="EAL"/>
    <property type="match status" value="1"/>
</dbReference>
<dbReference type="SUPFAM" id="SSF47757">
    <property type="entry name" value="Chemotaxis receptor methyltransferase CheR, N-terminal domain"/>
    <property type="match status" value="1"/>
</dbReference>
<evidence type="ECO:0000256" key="2">
    <source>
        <dbReference type="PROSITE-ProRule" id="PRU00050"/>
    </source>
</evidence>
<accession>A0A0K6H445</accession>
<dbReference type="Gene3D" id="3.40.50.150">
    <property type="entry name" value="Vaccinia Virus protein VP39"/>
    <property type="match status" value="1"/>
</dbReference>
<feature type="coiled-coil region" evidence="3">
    <location>
        <begin position="624"/>
        <end position="703"/>
    </location>
</feature>
<dbReference type="GO" id="GO:0000156">
    <property type="term" value="F:phosphorelay response regulator activity"/>
    <property type="evidence" value="ECO:0007669"/>
    <property type="project" value="InterPro"/>
</dbReference>
<dbReference type="InterPro" id="IPR029787">
    <property type="entry name" value="Nucleotide_cyclase"/>
</dbReference>
<dbReference type="PANTHER" id="PTHR44757">
    <property type="entry name" value="DIGUANYLATE CYCLASE DGCP"/>
    <property type="match status" value="1"/>
</dbReference>
<dbReference type="CDD" id="cd00130">
    <property type="entry name" value="PAS"/>
    <property type="match status" value="1"/>
</dbReference>
<dbReference type="InterPro" id="IPR052155">
    <property type="entry name" value="Biofilm_reg_signaling"/>
</dbReference>
<dbReference type="Proteomes" id="UP000182598">
    <property type="component" value="Unassembled WGS sequence"/>
</dbReference>
<dbReference type="SMART" id="SM00091">
    <property type="entry name" value="PAS"/>
    <property type="match status" value="3"/>
</dbReference>
<dbReference type="InterPro" id="IPR000160">
    <property type="entry name" value="GGDEF_dom"/>
</dbReference>
<evidence type="ECO:0000256" key="1">
    <source>
        <dbReference type="ARBA" id="ARBA00001946"/>
    </source>
</evidence>
<dbReference type="EMBL" id="CYHB01000003">
    <property type="protein sequence ID" value="CUA85763.1"/>
    <property type="molecule type" value="Genomic_DNA"/>
</dbReference>
<dbReference type="Pfam" id="PF00990">
    <property type="entry name" value="GGDEF"/>
    <property type="match status" value="1"/>
</dbReference>
<dbReference type="InterPro" id="IPR029063">
    <property type="entry name" value="SAM-dependent_MTases_sf"/>
</dbReference>
<dbReference type="InterPro" id="IPR035919">
    <property type="entry name" value="EAL_sf"/>
</dbReference>
<gene>
    <name evidence="10" type="ORF">Ga0061064_1305</name>
</gene>
<feature type="domain" description="CheR-type methyltransferase" evidence="7">
    <location>
        <begin position="193"/>
        <end position="466"/>
    </location>
</feature>
<dbReference type="SMART" id="SM00052">
    <property type="entry name" value="EAL"/>
    <property type="match status" value="1"/>
</dbReference>
<dbReference type="InterPro" id="IPR022642">
    <property type="entry name" value="CheR_C"/>
</dbReference>
<dbReference type="CDD" id="cd16434">
    <property type="entry name" value="CheB-CheR_fusion"/>
    <property type="match status" value="1"/>
</dbReference>
<dbReference type="InterPro" id="IPR000673">
    <property type="entry name" value="Sig_transdc_resp-reg_Me-estase"/>
</dbReference>
<dbReference type="PANTHER" id="PTHR44757:SF2">
    <property type="entry name" value="BIOFILM ARCHITECTURE MAINTENANCE PROTEIN MBAA"/>
    <property type="match status" value="1"/>
</dbReference>
<dbReference type="FunFam" id="3.30.70.270:FF:000001">
    <property type="entry name" value="Diguanylate cyclase domain protein"/>
    <property type="match status" value="1"/>
</dbReference>
<dbReference type="SUPFAM" id="SSF55073">
    <property type="entry name" value="Nucleotide cyclase"/>
    <property type="match status" value="1"/>
</dbReference>
<dbReference type="SUPFAM" id="SSF141868">
    <property type="entry name" value="EAL domain-like"/>
    <property type="match status" value="1"/>
</dbReference>
<dbReference type="SUPFAM" id="SSF53335">
    <property type="entry name" value="S-adenosyl-L-methionine-dependent methyltransferases"/>
    <property type="match status" value="1"/>
</dbReference>
<feature type="domain" description="EAL" evidence="8">
    <location>
        <begin position="1241"/>
        <end position="1496"/>
    </location>
</feature>
<dbReference type="InterPro" id="IPR022641">
    <property type="entry name" value="CheR_N"/>
</dbReference>
<evidence type="ECO:0000259" key="9">
    <source>
        <dbReference type="PROSITE" id="PS50887"/>
    </source>
</evidence>
<dbReference type="Gene3D" id="3.30.450.20">
    <property type="entry name" value="PAS domain"/>
    <property type="match status" value="3"/>
</dbReference>
<dbReference type="OrthoDB" id="9816309at2"/>
<feature type="domain" description="PAC" evidence="5">
    <location>
        <begin position="894"/>
        <end position="946"/>
    </location>
</feature>
<dbReference type="InterPro" id="IPR000780">
    <property type="entry name" value="CheR_MeTrfase"/>
</dbReference>
<dbReference type="NCBIfam" id="TIGR00229">
    <property type="entry name" value="sensory_box"/>
    <property type="match status" value="2"/>
</dbReference>
<dbReference type="GO" id="GO:0006935">
    <property type="term" value="P:chemotaxis"/>
    <property type="evidence" value="ECO:0007669"/>
    <property type="project" value="UniProtKB-UniRule"/>
</dbReference>
<dbReference type="Pfam" id="PF01339">
    <property type="entry name" value="CheB_methylest"/>
    <property type="match status" value="1"/>
</dbReference>
<proteinExistence type="predicted"/>
<dbReference type="InterPro" id="IPR000700">
    <property type="entry name" value="PAS-assoc_C"/>
</dbReference>
<feature type="domain" description="PAC" evidence="5">
    <location>
        <begin position="770"/>
        <end position="820"/>
    </location>
</feature>
<dbReference type="InterPro" id="IPR001633">
    <property type="entry name" value="EAL_dom"/>
</dbReference>
<dbReference type="Pfam" id="PF00989">
    <property type="entry name" value="PAS"/>
    <property type="match status" value="1"/>
</dbReference>
<reference evidence="11" key="1">
    <citation type="submission" date="2015-08" db="EMBL/GenBank/DDBJ databases">
        <authorList>
            <person name="Varghese N."/>
        </authorList>
    </citation>
    <scope>NUCLEOTIDE SEQUENCE [LARGE SCALE GENOMIC DNA]</scope>
    <source>
        <strain evidence="11">DSM 27808</strain>
    </source>
</reference>
<dbReference type="InterPro" id="IPR013656">
    <property type="entry name" value="PAS_4"/>
</dbReference>
<dbReference type="Pfam" id="PF08448">
    <property type="entry name" value="PAS_4"/>
    <property type="match status" value="1"/>
</dbReference>
<feature type="active site" evidence="2">
    <location>
        <position position="135"/>
    </location>
</feature>
<keyword evidence="2" id="KW-0145">Chemotaxis</keyword>